<proteinExistence type="inferred from homology"/>
<comment type="caution">
    <text evidence="12">The sequence shown here is derived from an EMBL/GenBank/DDBJ whole genome shotgun (WGS) entry which is preliminary data.</text>
</comment>
<evidence type="ECO:0000256" key="5">
    <source>
        <dbReference type="ARBA" id="ARBA00023001"/>
    </source>
</evidence>
<evidence type="ECO:0000256" key="10">
    <source>
        <dbReference type="SAM" id="SignalP"/>
    </source>
</evidence>
<evidence type="ECO:0000256" key="3">
    <source>
        <dbReference type="ARBA" id="ARBA00012601"/>
    </source>
</evidence>
<evidence type="ECO:0000256" key="8">
    <source>
        <dbReference type="ARBA" id="ARBA00023326"/>
    </source>
</evidence>
<dbReference type="GO" id="GO:0008810">
    <property type="term" value="F:cellulase activity"/>
    <property type="evidence" value="ECO:0007669"/>
    <property type="project" value="UniProtKB-EC"/>
</dbReference>
<name>A0AAE0XWS8_9GAST</name>
<evidence type="ECO:0000256" key="9">
    <source>
        <dbReference type="SAM" id="MobiDB-lite"/>
    </source>
</evidence>
<protein>
    <recommendedName>
        <fullName evidence="3">cellulase</fullName>
        <ecNumber evidence="3">3.2.1.4</ecNumber>
    </recommendedName>
</protein>
<evidence type="ECO:0000256" key="2">
    <source>
        <dbReference type="ARBA" id="ARBA00007072"/>
    </source>
</evidence>
<dbReference type="EMBL" id="JAWDGP010007407">
    <property type="protein sequence ID" value="KAK3720283.1"/>
    <property type="molecule type" value="Genomic_DNA"/>
</dbReference>
<dbReference type="Proteomes" id="UP001283361">
    <property type="component" value="Unassembled WGS sequence"/>
</dbReference>
<keyword evidence="5" id="KW-0136">Cellulose degradation</keyword>
<feature type="compositionally biased region" description="Polar residues" evidence="9">
    <location>
        <begin position="40"/>
        <end position="51"/>
    </location>
</feature>
<dbReference type="SUPFAM" id="SSF48208">
    <property type="entry name" value="Six-hairpin glycosidases"/>
    <property type="match status" value="1"/>
</dbReference>
<feature type="chain" id="PRO_5041976169" description="cellulase" evidence="10">
    <location>
        <begin position="24"/>
        <end position="598"/>
    </location>
</feature>
<comment type="similarity">
    <text evidence="2">Belongs to the glycosyl hydrolase 9 (cellulase E) family.</text>
</comment>
<keyword evidence="8" id="KW-0624">Polysaccharide degradation</keyword>
<accession>A0AAE0XWS8</accession>
<keyword evidence="10" id="KW-0732">Signal</keyword>
<gene>
    <name evidence="12" type="ORF">RRG08_007904</name>
</gene>
<dbReference type="EC" id="3.2.1.4" evidence="3"/>
<organism evidence="12 13">
    <name type="scientific">Elysia crispata</name>
    <name type="common">lettuce slug</name>
    <dbReference type="NCBI Taxonomy" id="231223"/>
    <lineage>
        <taxon>Eukaryota</taxon>
        <taxon>Metazoa</taxon>
        <taxon>Spiralia</taxon>
        <taxon>Lophotrochozoa</taxon>
        <taxon>Mollusca</taxon>
        <taxon>Gastropoda</taxon>
        <taxon>Heterobranchia</taxon>
        <taxon>Euthyneura</taxon>
        <taxon>Panpulmonata</taxon>
        <taxon>Sacoglossa</taxon>
        <taxon>Placobranchoidea</taxon>
        <taxon>Plakobranchidae</taxon>
        <taxon>Elysia</taxon>
    </lineage>
</organism>
<keyword evidence="13" id="KW-1185">Reference proteome</keyword>
<evidence type="ECO:0000256" key="4">
    <source>
        <dbReference type="ARBA" id="ARBA00022801"/>
    </source>
</evidence>
<reference evidence="12" key="1">
    <citation type="journal article" date="2023" name="G3 (Bethesda)">
        <title>A reference genome for the long-term kleptoplast-retaining sea slug Elysia crispata morphotype clarki.</title>
        <authorList>
            <person name="Eastman K.E."/>
            <person name="Pendleton A.L."/>
            <person name="Shaikh M.A."/>
            <person name="Suttiyut T."/>
            <person name="Ogas R."/>
            <person name="Tomko P."/>
            <person name="Gavelis G."/>
            <person name="Widhalm J.R."/>
            <person name="Wisecaver J.H."/>
        </authorList>
    </citation>
    <scope>NUCLEOTIDE SEQUENCE</scope>
    <source>
        <strain evidence="12">ECLA1</strain>
    </source>
</reference>
<feature type="domain" description="Glycoside hydrolase family 9" evidence="11">
    <location>
        <begin position="168"/>
        <end position="586"/>
    </location>
</feature>
<feature type="signal peptide" evidence="10">
    <location>
        <begin position="1"/>
        <end position="23"/>
    </location>
</feature>
<evidence type="ECO:0000259" key="11">
    <source>
        <dbReference type="Pfam" id="PF00759"/>
    </source>
</evidence>
<dbReference type="InterPro" id="IPR001701">
    <property type="entry name" value="Glyco_hydro_9"/>
</dbReference>
<dbReference type="InterPro" id="IPR008928">
    <property type="entry name" value="6-hairpin_glycosidase_sf"/>
</dbReference>
<dbReference type="PANTHER" id="PTHR22298">
    <property type="entry name" value="ENDO-1,4-BETA-GLUCANASE"/>
    <property type="match status" value="1"/>
</dbReference>
<dbReference type="Gene3D" id="1.50.10.10">
    <property type="match status" value="1"/>
</dbReference>
<keyword evidence="7" id="KW-0326">Glycosidase</keyword>
<dbReference type="GO" id="GO:0030245">
    <property type="term" value="P:cellulose catabolic process"/>
    <property type="evidence" value="ECO:0007669"/>
    <property type="project" value="UniProtKB-KW"/>
</dbReference>
<evidence type="ECO:0000256" key="1">
    <source>
        <dbReference type="ARBA" id="ARBA00000966"/>
    </source>
</evidence>
<keyword evidence="4" id="KW-0378">Hydrolase</keyword>
<evidence type="ECO:0000256" key="7">
    <source>
        <dbReference type="ARBA" id="ARBA00023295"/>
    </source>
</evidence>
<sequence length="598" mass="67668">MLSAYPLSILWFLMFSSGQFSLGLQIQNVDRTNHEKIPSPRNSSVNSSLVRTTPPKYLNRNIPTHNFWPWVPVEGGHTNTTYNHSEKLLNSGKRVPSHNFWPWIPMKDSMVSDDSSNRTQHLDLPEHSFWPFVPIPGFKRHGHKEKAEPPPTELPNLPWPPSRHRYNYGEVLYKSILFYEVQRSGRLPHNRKILWRGDSAVSDRGVLGEDLSGGWYDCGDYVKFGLPMAASTTMLLWGLVTFPQAYISVNLLDDVRDSVRWPLDYFIKAHTDKYSFYGQVGDPYVDHAYWGRPEDMTMERPAYILTPELPGSDLVGETSAAMAAGYLAFKDVDPIYAGNLLTHAQSLFEFAEKFRGLYSDSIPNVAEFYQSHGDEDELAWAAAWLYKATGQRTYLSKALQWLAQARACWAQSWDDKTCGATVLLFQLTQEASLKSSVEGIFRTWLPGGGIEYTPKGLAYRSSWGTLRYTANMALVALVAAEAGINSDLYRRWALGQIHYMLGDTGRSYVIGFGKDPPTRPHHASSSCRPPPYPCDWDDYAKPEANAHTLYGALVGGPDMDDRFHDDREDYIHNEVGCEYNGGFQSAVAALRYLELNML</sequence>
<dbReference type="AlphaFoldDB" id="A0AAE0XWS8"/>
<keyword evidence="6" id="KW-0119">Carbohydrate metabolism</keyword>
<evidence type="ECO:0000256" key="6">
    <source>
        <dbReference type="ARBA" id="ARBA00023277"/>
    </source>
</evidence>
<feature type="region of interest" description="Disordered" evidence="9">
    <location>
        <begin position="33"/>
        <end position="52"/>
    </location>
</feature>
<comment type="catalytic activity">
    <reaction evidence="1">
        <text>Endohydrolysis of (1-&gt;4)-beta-D-glucosidic linkages in cellulose, lichenin and cereal beta-D-glucans.</text>
        <dbReference type="EC" id="3.2.1.4"/>
    </reaction>
</comment>
<evidence type="ECO:0000313" key="12">
    <source>
        <dbReference type="EMBL" id="KAK3720283.1"/>
    </source>
</evidence>
<evidence type="ECO:0000313" key="13">
    <source>
        <dbReference type="Proteomes" id="UP001283361"/>
    </source>
</evidence>
<dbReference type="InterPro" id="IPR012341">
    <property type="entry name" value="6hp_glycosidase-like_sf"/>
</dbReference>
<dbReference type="Pfam" id="PF00759">
    <property type="entry name" value="Glyco_hydro_9"/>
    <property type="match status" value="1"/>
</dbReference>